<reference evidence="2" key="1">
    <citation type="submission" date="2017-09" db="EMBL/GenBank/DDBJ databases">
        <title>Polyketide synthases of a Diaporthe helianthi virulent isolate.</title>
        <authorList>
            <person name="Baroncelli R."/>
        </authorList>
    </citation>
    <scope>NUCLEOTIDE SEQUENCE [LARGE SCALE GENOMIC DNA]</scope>
    <source>
        <strain evidence="2">7/96</strain>
    </source>
</reference>
<dbReference type="InParanoid" id="A0A2P5IEH5"/>
<feature type="compositionally biased region" description="Basic and acidic residues" evidence="1">
    <location>
        <begin position="680"/>
        <end position="689"/>
    </location>
</feature>
<feature type="compositionally biased region" description="Basic residues" evidence="1">
    <location>
        <begin position="1107"/>
        <end position="1124"/>
    </location>
</feature>
<feature type="compositionally biased region" description="Polar residues" evidence="1">
    <location>
        <begin position="655"/>
        <end position="675"/>
    </location>
</feature>
<evidence type="ECO:0000313" key="3">
    <source>
        <dbReference type="Proteomes" id="UP000094444"/>
    </source>
</evidence>
<feature type="region of interest" description="Disordered" evidence="1">
    <location>
        <begin position="843"/>
        <end position="876"/>
    </location>
</feature>
<evidence type="ECO:0000256" key="1">
    <source>
        <dbReference type="SAM" id="MobiDB-lite"/>
    </source>
</evidence>
<dbReference type="EMBL" id="MAVT02000028">
    <property type="protein sequence ID" value="POS80905.1"/>
    <property type="molecule type" value="Genomic_DNA"/>
</dbReference>
<protein>
    <submittedName>
        <fullName evidence="2">Uncharacterized protein</fullName>
    </submittedName>
</protein>
<feature type="compositionally biased region" description="Low complexity" evidence="1">
    <location>
        <begin position="860"/>
        <end position="876"/>
    </location>
</feature>
<feature type="region of interest" description="Disordered" evidence="1">
    <location>
        <begin position="236"/>
        <end position="258"/>
    </location>
</feature>
<comment type="caution">
    <text evidence="2">The sequence shown here is derived from an EMBL/GenBank/DDBJ whole genome shotgun (WGS) entry which is preliminary data.</text>
</comment>
<keyword evidence="3" id="KW-1185">Reference proteome</keyword>
<feature type="region of interest" description="Disordered" evidence="1">
    <location>
        <begin position="1038"/>
        <end position="1124"/>
    </location>
</feature>
<dbReference type="OrthoDB" id="4156126at2759"/>
<dbReference type="STRING" id="158607.A0A2P5IEH5"/>
<feature type="region of interest" description="Disordered" evidence="1">
    <location>
        <begin position="135"/>
        <end position="168"/>
    </location>
</feature>
<feature type="compositionally biased region" description="Basic and acidic residues" evidence="1">
    <location>
        <begin position="1076"/>
        <end position="1088"/>
    </location>
</feature>
<dbReference type="AlphaFoldDB" id="A0A2P5IEH5"/>
<dbReference type="Proteomes" id="UP000094444">
    <property type="component" value="Unassembled WGS sequence"/>
</dbReference>
<evidence type="ECO:0000313" key="2">
    <source>
        <dbReference type="EMBL" id="POS80905.1"/>
    </source>
</evidence>
<gene>
    <name evidence="2" type="ORF">DHEL01_v200724</name>
</gene>
<feature type="region of interest" description="Disordered" evidence="1">
    <location>
        <begin position="641"/>
        <end position="702"/>
    </location>
</feature>
<sequence length="1124" mass="124028">MGKSTSAAHAFTFYYGPSRTRKGWTTFNRNIHLSDCSAPASSMSQQRVARRSASHGALSNSYAAQSRAGSDCGSQLPPFKPLRSIREHTFLDPAASAEGMLRKTTETGNIGIFSINVTRTHDHLYARPNGLRARASLGDLRQPSRPWSRSSDRPAGRDDRKQLPSYRDSTSEIISMYGSENHSSKSLSSSLTTPCDEYGPRSYSMTSCAPRGYFMQRHNGGQYLQDCQGRIQRPRSPYPYPTRLPRHGIRTTSPALTESGDVDYSRMVEIDRISYTTRNPLPPLTVRQGANFSMRSVSDNHVTTRLYPLRPPNRPPLPNHLHEWGVRPRGRFEVRSSDQSLRTMSLTSMSGGYGQASSRVRTTATVPKKPLFYDYSEEFEDIMEQPPIDPIAPIPQRFSTSFRPVVFQNSSVEGPESMADVQNEFEAYLQEGTNTSHQAREVNAPSDVQSQSACLSALDPDAFLHQPAHDHLESHTSAGTAVASVNCPKRTSVLNEGDLVGNLSETKDLVQTKELTFTEITSDASTLDDPSEPKTPAFATSMPFSEVVIPMEKVGPLQDSHDGRAIVQDVVRPQENNNMPSSLSLPKYSSTGLVKPDMTDSELEVSTLPKASCRPRHGSQFYSLGSGLSDLASFVQHVDQHFQTPGPEDPKIGRSESQGSHPQAQISAEPTTVKNSPCLGEDKKPEPEKVTNAVSYPPRMSSLRENRRFPALRVNTAVDEPHQFKVVSTRDGPTLTPQPISPAKLLRVKNSIPQLMKALPPLPGYAPAPESPFGPAVVPMEFEPFEISQLTDARSTLIDAFQAEEAPKGYDAFIFDRATHKPRLKLKHAASFAVEREKSSRRDCIIPKSASRPDTSVKRPATSTGTPTTTAAAAEYSTAPVKRRLPIKVSRPTLTSLVPDDTGTVKRRPGIQKSSTVAELISREPIDLFSTAVALKAAVADNEMSLTQQRCPPNGMRSDTPIINITPSARIRQVPVDVDTRGASLDTQMDMMRIPSVESQPGVACEIQSFFSDNSIVEPRQGLRKRISNLKLKITESRNHHKSPLSKLHRDDRLPDGQHDFVGVSSTADDQPTGSCKEHSASTSDRRSHPPVPGKRRLRGRLEKFMKGAKHKLRTWSNPKRRID</sequence>
<feature type="compositionally biased region" description="Polar residues" evidence="1">
    <location>
        <begin position="1064"/>
        <end position="1074"/>
    </location>
</feature>
<feature type="compositionally biased region" description="Basic and acidic residues" evidence="1">
    <location>
        <begin position="150"/>
        <end position="162"/>
    </location>
</feature>
<organism evidence="2 3">
    <name type="scientific">Diaporthe helianthi</name>
    <dbReference type="NCBI Taxonomy" id="158607"/>
    <lineage>
        <taxon>Eukaryota</taxon>
        <taxon>Fungi</taxon>
        <taxon>Dikarya</taxon>
        <taxon>Ascomycota</taxon>
        <taxon>Pezizomycotina</taxon>
        <taxon>Sordariomycetes</taxon>
        <taxon>Sordariomycetidae</taxon>
        <taxon>Diaporthales</taxon>
        <taxon>Diaporthaceae</taxon>
        <taxon>Diaporthe</taxon>
    </lineage>
</organism>
<accession>A0A2P5IEH5</accession>
<feature type="compositionally biased region" description="Basic and acidic residues" evidence="1">
    <location>
        <begin position="1048"/>
        <end position="1059"/>
    </location>
</feature>
<name>A0A2P5IEH5_DIAHE</name>
<proteinExistence type="predicted"/>